<protein>
    <submittedName>
        <fullName evidence="1">Uncharacterized protein</fullName>
    </submittedName>
</protein>
<evidence type="ECO:0000313" key="1">
    <source>
        <dbReference type="EMBL" id="OAF66179.1"/>
    </source>
</evidence>
<dbReference type="EMBL" id="LWCA01001011">
    <property type="protein sequence ID" value="OAF66179.1"/>
    <property type="molecule type" value="Genomic_DNA"/>
</dbReference>
<organism evidence="1 2">
    <name type="scientific">Intoshia linei</name>
    <dbReference type="NCBI Taxonomy" id="1819745"/>
    <lineage>
        <taxon>Eukaryota</taxon>
        <taxon>Metazoa</taxon>
        <taxon>Spiralia</taxon>
        <taxon>Lophotrochozoa</taxon>
        <taxon>Mesozoa</taxon>
        <taxon>Orthonectida</taxon>
        <taxon>Rhopaluridae</taxon>
        <taxon>Intoshia</taxon>
    </lineage>
</organism>
<accession>A0A177AW23</accession>
<evidence type="ECO:0000313" key="2">
    <source>
        <dbReference type="Proteomes" id="UP000078046"/>
    </source>
</evidence>
<comment type="caution">
    <text evidence="1">The sequence shown here is derived from an EMBL/GenBank/DDBJ whole genome shotgun (WGS) entry which is preliminary data.</text>
</comment>
<name>A0A177AW23_9BILA</name>
<dbReference type="AlphaFoldDB" id="A0A177AW23"/>
<sequence>MSIDNILVHWYDELYAVIKIAKTTFCKSHICILLTLRIVVPPIISRVLNMFAATNKIFTVNFPSDNINPTEYPILKVKWKLDQNELKYDKSILSHTFLPYGRVHSVYISKSNSALVEFSMLYVQPSVILNEEGLEKNPLSCKWDNGDAVKQFYIKCSLNNKKWRSFDKLSDTKSNTKLPTGKSQQDILYESMENDVLSRMLNS</sequence>
<gene>
    <name evidence="1" type="ORF">A3Q56_06080</name>
</gene>
<dbReference type="Gene3D" id="3.30.70.330">
    <property type="match status" value="1"/>
</dbReference>
<reference evidence="1 2" key="1">
    <citation type="submission" date="2016-04" db="EMBL/GenBank/DDBJ databases">
        <title>The genome of Intoshia linei affirms orthonectids as highly simplified spiralians.</title>
        <authorList>
            <person name="Mikhailov K.V."/>
            <person name="Slusarev G.S."/>
            <person name="Nikitin M.A."/>
            <person name="Logacheva M.D."/>
            <person name="Penin A."/>
            <person name="Aleoshin V."/>
            <person name="Panchin Y.V."/>
        </authorList>
    </citation>
    <scope>NUCLEOTIDE SEQUENCE [LARGE SCALE GENOMIC DNA]</scope>
    <source>
        <strain evidence="1">Intl2013</strain>
        <tissue evidence="1">Whole animal</tissue>
    </source>
</reference>
<proteinExistence type="predicted"/>
<keyword evidence="2" id="KW-1185">Reference proteome</keyword>
<dbReference type="Proteomes" id="UP000078046">
    <property type="component" value="Unassembled WGS sequence"/>
</dbReference>
<dbReference type="InterPro" id="IPR012677">
    <property type="entry name" value="Nucleotide-bd_a/b_plait_sf"/>
</dbReference>